<dbReference type="EMBL" id="JBGMDY010000009">
    <property type="protein sequence ID" value="KAL2322542.1"/>
    <property type="molecule type" value="Genomic_DNA"/>
</dbReference>
<evidence type="ECO:0008006" key="3">
    <source>
        <dbReference type="Google" id="ProtNLM"/>
    </source>
</evidence>
<proteinExistence type="predicted"/>
<dbReference type="Proteomes" id="UP001603857">
    <property type="component" value="Unassembled WGS sequence"/>
</dbReference>
<gene>
    <name evidence="1" type="ORF">Fmac_026921</name>
</gene>
<evidence type="ECO:0000313" key="1">
    <source>
        <dbReference type="EMBL" id="KAL2322542.1"/>
    </source>
</evidence>
<evidence type="ECO:0000313" key="2">
    <source>
        <dbReference type="Proteomes" id="UP001603857"/>
    </source>
</evidence>
<organism evidence="1 2">
    <name type="scientific">Flemingia macrophylla</name>
    <dbReference type="NCBI Taxonomy" id="520843"/>
    <lineage>
        <taxon>Eukaryota</taxon>
        <taxon>Viridiplantae</taxon>
        <taxon>Streptophyta</taxon>
        <taxon>Embryophyta</taxon>
        <taxon>Tracheophyta</taxon>
        <taxon>Spermatophyta</taxon>
        <taxon>Magnoliopsida</taxon>
        <taxon>eudicotyledons</taxon>
        <taxon>Gunneridae</taxon>
        <taxon>Pentapetalae</taxon>
        <taxon>rosids</taxon>
        <taxon>fabids</taxon>
        <taxon>Fabales</taxon>
        <taxon>Fabaceae</taxon>
        <taxon>Papilionoideae</taxon>
        <taxon>50 kb inversion clade</taxon>
        <taxon>NPAAA clade</taxon>
        <taxon>indigoferoid/millettioid clade</taxon>
        <taxon>Phaseoleae</taxon>
        <taxon>Flemingia</taxon>
    </lineage>
</organism>
<comment type="caution">
    <text evidence="1">The sequence shown here is derived from an EMBL/GenBank/DDBJ whole genome shotgun (WGS) entry which is preliminary data.</text>
</comment>
<protein>
    <recommendedName>
        <fullName evidence="3">Rx N-terminal domain-containing protein</fullName>
    </recommendedName>
</protein>
<reference evidence="1 2" key="1">
    <citation type="submission" date="2024-08" db="EMBL/GenBank/DDBJ databases">
        <title>Insights into the chromosomal genome structure of Flemingia macrophylla.</title>
        <authorList>
            <person name="Ding Y."/>
            <person name="Zhao Y."/>
            <person name="Bi W."/>
            <person name="Wu M."/>
            <person name="Zhao G."/>
            <person name="Gong Y."/>
            <person name="Li W."/>
            <person name="Zhang P."/>
        </authorList>
    </citation>
    <scope>NUCLEOTIDE SEQUENCE [LARGE SCALE GENOMIC DNA]</scope>
    <source>
        <strain evidence="1">DYQJB</strain>
        <tissue evidence="1">Leaf</tissue>
    </source>
</reference>
<dbReference type="AlphaFoldDB" id="A0ABD1LG67"/>
<keyword evidence="2" id="KW-1185">Reference proteome</keyword>
<accession>A0ABD1LG67</accession>
<name>A0ABD1LG67_9FABA</name>
<sequence length="197" mass="23167">MSIRTNPMKAVPTLLKRLGTVRKLVDLHDLESALINIKDLFSMVKKNEDELLDTLTVVDGYLRNSNIEKLMEEKKKICDRIRISTRKLLPTDAIQSSEKESPPSRDMKLNMSEHMKRDFKVIYDNLDDVEKRCFLSLLFFNKNVAIEKRKIVLWWIKVGFIEMKIEKTIMESGDYVFDKLCFYGVILPRYIEKRSSV</sequence>